<reference evidence="2" key="1">
    <citation type="submission" date="2016-10" db="EMBL/GenBank/DDBJ databases">
        <title>Sequence of Gallionella enrichment culture.</title>
        <authorList>
            <person name="Poehlein A."/>
            <person name="Muehling M."/>
            <person name="Daniel R."/>
        </authorList>
    </citation>
    <scope>NUCLEOTIDE SEQUENCE</scope>
</reference>
<evidence type="ECO:0000313" key="2">
    <source>
        <dbReference type="EMBL" id="OIQ92901.1"/>
    </source>
</evidence>
<feature type="transmembrane region" description="Helical" evidence="1">
    <location>
        <begin position="213"/>
        <end position="231"/>
    </location>
</feature>
<evidence type="ECO:0008006" key="3">
    <source>
        <dbReference type="Google" id="ProtNLM"/>
    </source>
</evidence>
<sequence>MPALPRFPVKLPLSGMALAILCGLYLLAGLTGHDPWKNDDAVNFGITYGFLTSSNWLVPHLAGEPMLGSLPLYYWLAAACARLFSWLLPLHDAARLASGLCGAIFLAFLASASRRLHGPEAGSAAVLVVIGCLGLLVPIHDMQPQVALLAASAAFYAGLAHLPQRPAMGGLQAGIGLGLGFLATGTNALITLAPVLLLLPVSRYWRSAASRRGLVVAIVIALPLIILWPLLLSRQAPTALVTWWLADRPYFQSHWLNHVPDQAELLLWFAWPALPLALWTLWLNRRRLSEPTLILPLAGTLTTLLALIFLYPPRPVEALPLLVPLTLLAAAGAGRMRRGAANAFDWFGMMTLTLVAALIWLGGIAMTFGIPPKVAHNFARLAPGFVAHGGITAFTSSALLTLAWVWQIFASPRSPWRAISHWASGVTLVWVLVIALWLPWIDYGKSYRGVADSLKRALPASGQCIAGRNLGGAQRASLQYFAGIVTVRANTRAGAACGLLLVQGSQKTRPPPAGWHKLWEGHRPGDRSERLRLYQRD</sequence>
<dbReference type="AlphaFoldDB" id="A0A1J5RXN7"/>
<feature type="transmembrane region" description="Helical" evidence="1">
    <location>
        <begin position="96"/>
        <end position="115"/>
    </location>
</feature>
<evidence type="ECO:0000256" key="1">
    <source>
        <dbReference type="SAM" id="Phobius"/>
    </source>
</evidence>
<feature type="transmembrane region" description="Helical" evidence="1">
    <location>
        <begin position="146"/>
        <end position="163"/>
    </location>
</feature>
<feature type="transmembrane region" description="Helical" evidence="1">
    <location>
        <begin position="346"/>
        <end position="370"/>
    </location>
</feature>
<dbReference type="EMBL" id="MLJW01000219">
    <property type="protein sequence ID" value="OIQ92901.1"/>
    <property type="molecule type" value="Genomic_DNA"/>
</dbReference>
<feature type="transmembrane region" description="Helical" evidence="1">
    <location>
        <begin position="7"/>
        <end position="28"/>
    </location>
</feature>
<accession>A0A1J5RXN7</accession>
<protein>
    <recommendedName>
        <fullName evidence="3">Glycosyltransferase RgtA/B/C/D-like domain-containing protein</fullName>
    </recommendedName>
</protein>
<gene>
    <name evidence="2" type="ORF">GALL_251160</name>
</gene>
<keyword evidence="1" id="KW-1133">Transmembrane helix</keyword>
<feature type="transmembrane region" description="Helical" evidence="1">
    <location>
        <begin position="318"/>
        <end position="334"/>
    </location>
</feature>
<feature type="transmembrane region" description="Helical" evidence="1">
    <location>
        <begin position="385"/>
        <end position="406"/>
    </location>
</feature>
<feature type="transmembrane region" description="Helical" evidence="1">
    <location>
        <begin position="418"/>
        <end position="440"/>
    </location>
</feature>
<feature type="transmembrane region" description="Helical" evidence="1">
    <location>
        <begin position="175"/>
        <end position="201"/>
    </location>
</feature>
<feature type="transmembrane region" description="Helical" evidence="1">
    <location>
        <begin position="72"/>
        <end position="89"/>
    </location>
</feature>
<comment type="caution">
    <text evidence="2">The sequence shown here is derived from an EMBL/GenBank/DDBJ whole genome shotgun (WGS) entry which is preliminary data.</text>
</comment>
<proteinExistence type="predicted"/>
<keyword evidence="1" id="KW-0472">Membrane</keyword>
<feature type="transmembrane region" description="Helical" evidence="1">
    <location>
        <begin position="121"/>
        <end position="139"/>
    </location>
</feature>
<feature type="transmembrane region" description="Helical" evidence="1">
    <location>
        <begin position="265"/>
        <end position="282"/>
    </location>
</feature>
<organism evidence="2">
    <name type="scientific">mine drainage metagenome</name>
    <dbReference type="NCBI Taxonomy" id="410659"/>
    <lineage>
        <taxon>unclassified sequences</taxon>
        <taxon>metagenomes</taxon>
        <taxon>ecological metagenomes</taxon>
    </lineage>
</organism>
<keyword evidence="1" id="KW-0812">Transmembrane</keyword>
<name>A0A1J5RXN7_9ZZZZ</name>
<feature type="transmembrane region" description="Helical" evidence="1">
    <location>
        <begin position="294"/>
        <end position="312"/>
    </location>
</feature>